<dbReference type="GO" id="GO:0051301">
    <property type="term" value="P:cell division"/>
    <property type="evidence" value="ECO:0007669"/>
    <property type="project" value="TreeGrafter"/>
</dbReference>
<dbReference type="Pfam" id="PF10431">
    <property type="entry name" value="ClpB_D2-small"/>
    <property type="match status" value="1"/>
</dbReference>
<dbReference type="HAMAP" id="MF_00175">
    <property type="entry name" value="ClpX"/>
    <property type="match status" value="1"/>
</dbReference>
<dbReference type="OrthoDB" id="9804062at2"/>
<dbReference type="InterPro" id="IPR003959">
    <property type="entry name" value="ATPase_AAA_core"/>
</dbReference>
<feature type="binding site" evidence="6 7">
    <location>
        <position position="35"/>
    </location>
    <ligand>
        <name>Zn(2+)</name>
        <dbReference type="ChEBI" id="CHEBI:29105"/>
    </ligand>
</feature>
<dbReference type="GO" id="GO:0005524">
    <property type="term" value="F:ATP binding"/>
    <property type="evidence" value="ECO:0007669"/>
    <property type="project" value="UniProtKB-UniRule"/>
</dbReference>
<comment type="subunit">
    <text evidence="6">Component of the ClpX-ClpP complex. Forms a hexameric ring that, in the presence of ATP, binds to fourteen ClpP subunits assembled into a disk-like structure with a central cavity, resembling the structure of eukaryotic proteasomes.</text>
</comment>
<keyword evidence="9" id="KW-0645">Protease</keyword>
<dbReference type="Gene3D" id="1.10.8.60">
    <property type="match status" value="1"/>
</dbReference>
<dbReference type="InterPro" id="IPR003593">
    <property type="entry name" value="AAA+_ATPase"/>
</dbReference>
<organism evidence="9 10">
    <name type="scientific">Candidatus Frankia alpina</name>
    <dbReference type="NCBI Taxonomy" id="2699483"/>
    <lineage>
        <taxon>Bacteria</taxon>
        <taxon>Bacillati</taxon>
        <taxon>Actinomycetota</taxon>
        <taxon>Actinomycetes</taxon>
        <taxon>Frankiales</taxon>
        <taxon>Frankiaceae</taxon>
        <taxon>Frankia</taxon>
    </lineage>
</organism>
<keyword evidence="5 6" id="KW-0143">Chaperone</keyword>
<dbReference type="GO" id="GO:0046983">
    <property type="term" value="F:protein dimerization activity"/>
    <property type="evidence" value="ECO:0007669"/>
    <property type="project" value="UniProtKB-UniRule"/>
</dbReference>
<keyword evidence="1 6" id="KW-0479">Metal-binding</keyword>
<evidence type="ECO:0000256" key="2">
    <source>
        <dbReference type="ARBA" id="ARBA00022741"/>
    </source>
</evidence>
<dbReference type="NCBIfam" id="TIGR00382">
    <property type="entry name" value="clpX"/>
    <property type="match status" value="1"/>
</dbReference>
<evidence type="ECO:0000313" key="9">
    <source>
        <dbReference type="EMBL" id="THJ75373.1"/>
    </source>
</evidence>
<comment type="function">
    <text evidence="6">ATP-dependent specificity component of the Clp protease. It directs the protease to specific substrates. Can perform chaperone functions in the absence of ClpP.</text>
</comment>
<evidence type="ECO:0000256" key="7">
    <source>
        <dbReference type="PROSITE-ProRule" id="PRU01250"/>
    </source>
</evidence>
<evidence type="ECO:0000259" key="8">
    <source>
        <dbReference type="PROSITE" id="PS51902"/>
    </source>
</evidence>
<dbReference type="GO" id="GO:0016887">
    <property type="term" value="F:ATP hydrolysis activity"/>
    <property type="evidence" value="ECO:0007669"/>
    <property type="project" value="InterPro"/>
</dbReference>
<dbReference type="Pfam" id="PF07724">
    <property type="entry name" value="AAA_2"/>
    <property type="match status" value="1"/>
</dbReference>
<dbReference type="InterPro" id="IPR059188">
    <property type="entry name" value="Znf_CLPX-like"/>
</dbReference>
<dbReference type="AlphaFoldDB" id="A0A4S5ESX1"/>
<keyword evidence="3 6" id="KW-0862">Zinc</keyword>
<feature type="domain" description="ClpX-type ZB" evidence="8">
    <location>
        <begin position="1"/>
        <end position="54"/>
    </location>
</feature>
<dbReference type="GO" id="GO:0009376">
    <property type="term" value="C:HslUV protease complex"/>
    <property type="evidence" value="ECO:0007669"/>
    <property type="project" value="TreeGrafter"/>
</dbReference>
<dbReference type="InterPro" id="IPR027417">
    <property type="entry name" value="P-loop_NTPase"/>
</dbReference>
<protein>
    <recommendedName>
        <fullName evidence="6">ATP-dependent Clp protease ATP-binding subunit ClpX</fullName>
    </recommendedName>
</protein>
<dbReference type="InterPro" id="IPR019489">
    <property type="entry name" value="Clp_ATPase_C"/>
</dbReference>
<dbReference type="NCBIfam" id="NF003745">
    <property type="entry name" value="PRK05342.1"/>
    <property type="match status" value="1"/>
</dbReference>
<dbReference type="GO" id="GO:0051603">
    <property type="term" value="P:proteolysis involved in protein catabolic process"/>
    <property type="evidence" value="ECO:0007669"/>
    <property type="project" value="TreeGrafter"/>
</dbReference>
<dbReference type="InterPro" id="IPR050052">
    <property type="entry name" value="ATP-dep_Clp_protease_ClpX"/>
</dbReference>
<dbReference type="SMART" id="SM00994">
    <property type="entry name" value="zf-C4_ClpX"/>
    <property type="match status" value="1"/>
</dbReference>
<gene>
    <name evidence="6 9" type="primary">clpX</name>
    <name evidence="9" type="ORF">E7Y31_05875</name>
</gene>
<evidence type="ECO:0000256" key="1">
    <source>
        <dbReference type="ARBA" id="ARBA00022723"/>
    </source>
</evidence>
<proteinExistence type="inferred from homology"/>
<sequence>MARIGDGGDLLKCSFCGKSQKQVKKLIAGPGVYICDECIDLCNEIIEEELSESSELKWDELPKPREIYEFLDGYVVGQEAAKKTLSVAVYNHYKRVQAGGSGGGGGAEANKGDVELAKSNILLLGPTGCGKTLLAQTLARMLNVPFAIADATALTEAGYVGEDVENILLKLIQAADYDVKKAETGIIYIDEVDKIARKSENPSITRDVSGEGVQQALLKILEGTTASVPPQGGRKHPHQEFIQIDTTNVLFIVGGAFAGLDRIIESRIGKKSLGFRAVLHGKDDPDASDVFGDIMPEDLLKYGMIPEFIGRLPVITSVSNLDREALIRILTEPKNALVRQYKRLFELDSVDLDFTSDALEAIADQAILRGTGARGLRAIMEEVLLSVMYDIPSRKDVARVVVTREVVLEHVNPTLVPRDVASKRAPRQEKSA</sequence>
<evidence type="ECO:0000256" key="5">
    <source>
        <dbReference type="ARBA" id="ARBA00023186"/>
    </source>
</evidence>
<dbReference type="Proteomes" id="UP000305282">
    <property type="component" value="Unassembled WGS sequence"/>
</dbReference>
<evidence type="ECO:0000256" key="4">
    <source>
        <dbReference type="ARBA" id="ARBA00022840"/>
    </source>
</evidence>
<dbReference type="InterPro" id="IPR010603">
    <property type="entry name" value="Znf_CppX_C4"/>
</dbReference>
<evidence type="ECO:0000256" key="6">
    <source>
        <dbReference type="HAMAP-Rule" id="MF_00175"/>
    </source>
</evidence>
<feature type="binding site" evidence="6 7">
    <location>
        <position position="38"/>
    </location>
    <ligand>
        <name>Zn(2+)</name>
        <dbReference type="ChEBI" id="CHEBI:29105"/>
    </ligand>
</feature>
<feature type="binding site" evidence="6 7">
    <location>
        <position position="13"/>
    </location>
    <ligand>
        <name>Zn(2+)</name>
        <dbReference type="ChEBI" id="CHEBI:29105"/>
    </ligand>
</feature>
<keyword evidence="10" id="KW-1185">Reference proteome</keyword>
<dbReference type="SUPFAM" id="SSF52540">
    <property type="entry name" value="P-loop containing nucleoside triphosphate hydrolases"/>
    <property type="match status" value="1"/>
</dbReference>
<dbReference type="Gene3D" id="3.40.50.300">
    <property type="entry name" value="P-loop containing nucleotide triphosphate hydrolases"/>
    <property type="match status" value="1"/>
</dbReference>
<dbReference type="EMBL" id="SSXH01000087">
    <property type="protein sequence ID" value="THJ75373.1"/>
    <property type="molecule type" value="Genomic_DNA"/>
</dbReference>
<feature type="binding site" evidence="6">
    <location>
        <begin position="126"/>
        <end position="133"/>
    </location>
    <ligand>
        <name>ATP</name>
        <dbReference type="ChEBI" id="CHEBI:30616"/>
    </ligand>
</feature>
<reference evidence="9 10" key="1">
    <citation type="submission" date="2019-04" db="EMBL/GenBank/DDBJ databases">
        <title>Draft genome sequences for three unisolated Alnus-infective Frankia Sp+ strains, AgTrS, AiOr and AvVan, the first sequenced Frankia strains able to sporulate in-planta.</title>
        <authorList>
            <person name="Bethencourt L."/>
            <person name="Vautrin F."/>
            <person name="Taib N."/>
            <person name="Dubost A."/>
            <person name="Castro-Garcia L."/>
            <person name="Imbaud O."/>
            <person name="Abrouk D."/>
            <person name="Fournier P."/>
            <person name="Briolay J."/>
            <person name="Nguyen A."/>
            <person name="Normand P."/>
            <person name="Fernandez M.P."/>
            <person name="Brochier-Armanet C."/>
            <person name="Herrera-Belaroussi A."/>
        </authorList>
    </citation>
    <scope>NUCLEOTIDE SEQUENCE [LARGE SCALE GENOMIC DNA]</scope>
    <source>
        <strain evidence="9 10">AvVan</strain>
    </source>
</reference>
<dbReference type="InterPro" id="IPR038366">
    <property type="entry name" value="Znf_CppX_C4_sf"/>
</dbReference>
<evidence type="ECO:0000313" key="10">
    <source>
        <dbReference type="Proteomes" id="UP000305282"/>
    </source>
</evidence>
<dbReference type="FunFam" id="1.10.8.60:FF:000002">
    <property type="entry name" value="ATP-dependent Clp protease ATP-binding subunit ClpX"/>
    <property type="match status" value="1"/>
</dbReference>
<accession>A0A4S5ESX1</accession>
<dbReference type="InterPro" id="IPR046425">
    <property type="entry name" value="ClpX_bact"/>
</dbReference>
<feature type="binding site" evidence="6 7">
    <location>
        <position position="16"/>
    </location>
    <ligand>
        <name>Zn(2+)</name>
        <dbReference type="ChEBI" id="CHEBI:29105"/>
    </ligand>
</feature>
<dbReference type="GO" id="GO:0140662">
    <property type="term" value="F:ATP-dependent protein folding chaperone"/>
    <property type="evidence" value="ECO:0007669"/>
    <property type="project" value="InterPro"/>
</dbReference>
<evidence type="ECO:0000256" key="3">
    <source>
        <dbReference type="ARBA" id="ARBA00022833"/>
    </source>
</evidence>
<dbReference type="PANTHER" id="PTHR48102:SF7">
    <property type="entry name" value="ATP-DEPENDENT CLP PROTEASE ATP-BINDING SUBUNIT CLPX-LIKE, MITOCHONDRIAL"/>
    <property type="match status" value="1"/>
</dbReference>
<dbReference type="Gene3D" id="6.20.220.10">
    <property type="entry name" value="ClpX chaperone, C4-type zinc finger domain"/>
    <property type="match status" value="1"/>
</dbReference>
<dbReference type="FunFam" id="3.40.50.300:FF:000005">
    <property type="entry name" value="ATP-dependent Clp protease ATP-binding subunit ClpX"/>
    <property type="match status" value="1"/>
</dbReference>
<dbReference type="RefSeq" id="WP_136447285.1">
    <property type="nucleotide sequence ID" value="NZ_CADCWT010000168.1"/>
</dbReference>
<dbReference type="PROSITE" id="PS51902">
    <property type="entry name" value="CLPX_ZB"/>
    <property type="match status" value="1"/>
</dbReference>
<dbReference type="SMART" id="SM01086">
    <property type="entry name" value="ClpB_D2-small"/>
    <property type="match status" value="1"/>
</dbReference>
<comment type="similarity">
    <text evidence="6 7">Belongs to the ClpX chaperone family.</text>
</comment>
<dbReference type="GO" id="GO:0051082">
    <property type="term" value="F:unfolded protein binding"/>
    <property type="evidence" value="ECO:0007669"/>
    <property type="project" value="UniProtKB-UniRule"/>
</dbReference>
<keyword evidence="2 6" id="KW-0547">Nucleotide-binding</keyword>
<dbReference type="SMART" id="SM00382">
    <property type="entry name" value="AAA"/>
    <property type="match status" value="1"/>
</dbReference>
<dbReference type="GO" id="GO:0008233">
    <property type="term" value="F:peptidase activity"/>
    <property type="evidence" value="ECO:0007669"/>
    <property type="project" value="UniProtKB-KW"/>
</dbReference>
<keyword evidence="4 6" id="KW-0067">ATP-binding</keyword>
<comment type="caution">
    <text evidence="9">The sequence shown here is derived from an EMBL/GenBank/DDBJ whole genome shotgun (WGS) entry which is preliminary data.</text>
</comment>
<dbReference type="PANTHER" id="PTHR48102">
    <property type="entry name" value="ATP-DEPENDENT CLP PROTEASE ATP-BINDING SUBUNIT CLPX-LIKE, MITOCHONDRIAL-RELATED"/>
    <property type="match status" value="1"/>
</dbReference>
<dbReference type="InterPro" id="IPR004487">
    <property type="entry name" value="Clp_protease_ATP-bd_su_ClpX"/>
</dbReference>
<dbReference type="SUPFAM" id="SSF57716">
    <property type="entry name" value="Glucocorticoid receptor-like (DNA-binding domain)"/>
    <property type="match status" value="1"/>
</dbReference>
<dbReference type="GO" id="GO:0008270">
    <property type="term" value="F:zinc ion binding"/>
    <property type="evidence" value="ECO:0007669"/>
    <property type="project" value="UniProtKB-UniRule"/>
</dbReference>
<name>A0A4S5ESX1_9ACTN</name>
<dbReference type="Pfam" id="PF06689">
    <property type="entry name" value="zf-C4_ClpX"/>
    <property type="match status" value="1"/>
</dbReference>
<dbReference type="CDD" id="cd19497">
    <property type="entry name" value="RecA-like_ClpX"/>
    <property type="match status" value="1"/>
</dbReference>
<keyword evidence="9" id="KW-0378">Hydrolase</keyword>